<dbReference type="Gene3D" id="1.20.140.40">
    <property type="entry name" value="Invertase/pectin methylesterase inhibitor family protein"/>
    <property type="match status" value="1"/>
</dbReference>
<gene>
    <name evidence="6" type="ORF">SAY86_015405</name>
</gene>
<dbReference type="CDD" id="cd15797">
    <property type="entry name" value="PMEI"/>
    <property type="match status" value="1"/>
</dbReference>
<keyword evidence="2" id="KW-1015">Disulfide bond</keyword>
<dbReference type="PANTHER" id="PTHR36710:SF4">
    <property type="entry name" value="PLANT INVERTASE_PECTIN METHYLESTERASE INHIBITOR SUPERFAMILY PROTEIN"/>
    <property type="match status" value="1"/>
</dbReference>
<feature type="chain" id="PRO_5043038750" description="Pectinesterase inhibitor domain-containing protein" evidence="4">
    <location>
        <begin position="29"/>
        <end position="182"/>
    </location>
</feature>
<accession>A0AAN7KJG2</accession>
<comment type="similarity">
    <text evidence="3">Belongs to the PMEI family.</text>
</comment>
<dbReference type="SUPFAM" id="SSF101148">
    <property type="entry name" value="Plant invertase/pectin methylesterase inhibitor"/>
    <property type="match status" value="1"/>
</dbReference>
<feature type="domain" description="Pectinesterase inhibitor" evidence="5">
    <location>
        <begin position="27"/>
        <end position="174"/>
    </location>
</feature>
<evidence type="ECO:0000313" key="7">
    <source>
        <dbReference type="Proteomes" id="UP001346149"/>
    </source>
</evidence>
<dbReference type="PANTHER" id="PTHR36710">
    <property type="entry name" value="PECTINESTERASE INHIBITOR-LIKE"/>
    <property type="match status" value="1"/>
</dbReference>
<dbReference type="InterPro" id="IPR006501">
    <property type="entry name" value="Pectinesterase_inhib_dom"/>
</dbReference>
<sequence length="182" mass="19525">MASPIKSYVPYSFFLIALLVGPSSLTTAADFSSSVCTGTLDPSRCFQVIKTIPGGGQAASLESLCGTAISFSLSKGNQFHKYVQSLAASTNNPKLKQVYSTCAENYDDFIGNLQSAQGMLKRKDYNGVSTMASSSMTEVDTCSDSFKERSAADPSRLIDTNKYYYTLSLIILRISNKLGGAV</sequence>
<evidence type="ECO:0000259" key="5">
    <source>
        <dbReference type="SMART" id="SM00856"/>
    </source>
</evidence>
<dbReference type="InterPro" id="IPR034086">
    <property type="entry name" value="PMEI_plant"/>
</dbReference>
<dbReference type="AlphaFoldDB" id="A0AAN7KJG2"/>
<dbReference type="EMBL" id="JAXQNO010000022">
    <property type="protein sequence ID" value="KAK4767655.1"/>
    <property type="molecule type" value="Genomic_DNA"/>
</dbReference>
<name>A0AAN7KJG2_TRANT</name>
<feature type="signal peptide" evidence="4">
    <location>
        <begin position="1"/>
        <end position="28"/>
    </location>
</feature>
<evidence type="ECO:0000256" key="2">
    <source>
        <dbReference type="ARBA" id="ARBA00023157"/>
    </source>
</evidence>
<comment type="caution">
    <text evidence="6">The sequence shown here is derived from an EMBL/GenBank/DDBJ whole genome shotgun (WGS) entry which is preliminary data.</text>
</comment>
<protein>
    <recommendedName>
        <fullName evidence="5">Pectinesterase inhibitor domain-containing protein</fullName>
    </recommendedName>
</protein>
<dbReference type="Proteomes" id="UP001346149">
    <property type="component" value="Unassembled WGS sequence"/>
</dbReference>
<dbReference type="NCBIfam" id="TIGR01614">
    <property type="entry name" value="PME_inhib"/>
    <property type="match status" value="1"/>
</dbReference>
<dbReference type="InterPro" id="IPR052421">
    <property type="entry name" value="PCW_Enzyme_Inhibitor"/>
</dbReference>
<reference evidence="6 7" key="1">
    <citation type="journal article" date="2023" name="Hortic Res">
        <title>Pangenome of water caltrop reveals structural variations and asymmetric subgenome divergence after allopolyploidization.</title>
        <authorList>
            <person name="Zhang X."/>
            <person name="Chen Y."/>
            <person name="Wang L."/>
            <person name="Yuan Y."/>
            <person name="Fang M."/>
            <person name="Shi L."/>
            <person name="Lu R."/>
            <person name="Comes H.P."/>
            <person name="Ma Y."/>
            <person name="Chen Y."/>
            <person name="Huang G."/>
            <person name="Zhou Y."/>
            <person name="Zheng Z."/>
            <person name="Qiu Y."/>
        </authorList>
    </citation>
    <scope>NUCLEOTIDE SEQUENCE [LARGE SCALE GENOMIC DNA]</scope>
    <source>
        <strain evidence="6">F231</strain>
    </source>
</reference>
<organism evidence="6 7">
    <name type="scientific">Trapa natans</name>
    <name type="common">Water chestnut</name>
    <dbReference type="NCBI Taxonomy" id="22666"/>
    <lineage>
        <taxon>Eukaryota</taxon>
        <taxon>Viridiplantae</taxon>
        <taxon>Streptophyta</taxon>
        <taxon>Embryophyta</taxon>
        <taxon>Tracheophyta</taxon>
        <taxon>Spermatophyta</taxon>
        <taxon>Magnoliopsida</taxon>
        <taxon>eudicotyledons</taxon>
        <taxon>Gunneridae</taxon>
        <taxon>Pentapetalae</taxon>
        <taxon>rosids</taxon>
        <taxon>malvids</taxon>
        <taxon>Myrtales</taxon>
        <taxon>Lythraceae</taxon>
        <taxon>Trapa</taxon>
    </lineage>
</organism>
<evidence type="ECO:0000313" key="6">
    <source>
        <dbReference type="EMBL" id="KAK4767655.1"/>
    </source>
</evidence>
<evidence type="ECO:0000256" key="3">
    <source>
        <dbReference type="ARBA" id="ARBA00038471"/>
    </source>
</evidence>
<dbReference type="SMART" id="SM00856">
    <property type="entry name" value="PMEI"/>
    <property type="match status" value="1"/>
</dbReference>
<dbReference type="InterPro" id="IPR035513">
    <property type="entry name" value="Invertase/methylesterase_inhib"/>
</dbReference>
<evidence type="ECO:0000256" key="4">
    <source>
        <dbReference type="SAM" id="SignalP"/>
    </source>
</evidence>
<keyword evidence="7" id="KW-1185">Reference proteome</keyword>
<dbReference type="GO" id="GO:0046910">
    <property type="term" value="F:pectinesterase inhibitor activity"/>
    <property type="evidence" value="ECO:0007669"/>
    <property type="project" value="InterPro"/>
</dbReference>
<keyword evidence="1 4" id="KW-0732">Signal</keyword>
<evidence type="ECO:0000256" key="1">
    <source>
        <dbReference type="ARBA" id="ARBA00022729"/>
    </source>
</evidence>
<dbReference type="Pfam" id="PF04043">
    <property type="entry name" value="PMEI"/>
    <property type="match status" value="1"/>
</dbReference>
<proteinExistence type="inferred from homology"/>